<dbReference type="PANTHER" id="PTHR38030">
    <property type="entry name" value="PROTOPORPHYRINOGEN IX DEHYDROGENASE [MENAQUINONE]"/>
    <property type="match status" value="1"/>
</dbReference>
<proteinExistence type="inferred from homology"/>
<dbReference type="GO" id="GO:0070819">
    <property type="term" value="F:menaquinone-dependent protoporphyrinogen oxidase activity"/>
    <property type="evidence" value="ECO:0007669"/>
    <property type="project" value="UniProtKB-UniRule"/>
</dbReference>
<organism evidence="10 12">
    <name type="scientific">Shewanella psychromarinicola</name>
    <dbReference type="NCBI Taxonomy" id="2487742"/>
    <lineage>
        <taxon>Bacteria</taxon>
        <taxon>Pseudomonadati</taxon>
        <taxon>Pseudomonadota</taxon>
        <taxon>Gammaproteobacteria</taxon>
        <taxon>Alteromonadales</taxon>
        <taxon>Shewanellaceae</taxon>
        <taxon>Shewanella</taxon>
    </lineage>
</organism>
<keyword evidence="11" id="KW-1185">Reference proteome</keyword>
<keyword evidence="2 7" id="KW-0288">FMN</keyword>
<comment type="catalytic activity">
    <reaction evidence="7">
        <text>protoporphyrinogen IX + 3 a menaquinone = protoporphyrin IX + 3 a menaquinol</text>
        <dbReference type="Rhea" id="RHEA:27409"/>
        <dbReference type="Rhea" id="RHEA-COMP:9537"/>
        <dbReference type="Rhea" id="RHEA-COMP:9539"/>
        <dbReference type="ChEBI" id="CHEBI:16374"/>
        <dbReference type="ChEBI" id="CHEBI:18151"/>
        <dbReference type="ChEBI" id="CHEBI:57306"/>
        <dbReference type="ChEBI" id="CHEBI:57307"/>
        <dbReference type="EC" id="1.3.5.3"/>
    </reaction>
</comment>
<keyword evidence="3 7" id="KW-0547">Nucleotide-binding</keyword>
<evidence type="ECO:0000313" key="10">
    <source>
        <dbReference type="EMBL" id="RPA32455.1"/>
    </source>
</evidence>
<evidence type="ECO:0000256" key="4">
    <source>
        <dbReference type="ARBA" id="ARBA00023002"/>
    </source>
</evidence>
<evidence type="ECO:0000313" key="12">
    <source>
        <dbReference type="Proteomes" id="UP000278855"/>
    </source>
</evidence>
<reference evidence="12" key="2">
    <citation type="submission" date="2018-11" db="EMBL/GenBank/DDBJ databases">
        <title>Shewanella sp. R106.</title>
        <authorList>
            <person name="Hwang Y.J."/>
            <person name="Hwang C.Y."/>
        </authorList>
    </citation>
    <scope>NUCLEOTIDE SEQUENCE [LARGE SCALE GENOMIC DNA]</scope>
    <source>
        <strain evidence="12">R106</strain>
    </source>
</reference>
<name>A0A3N4E2N4_9GAMM</name>
<dbReference type="EMBL" id="CP034073">
    <property type="protein sequence ID" value="AZG34356.1"/>
    <property type="molecule type" value="Genomic_DNA"/>
</dbReference>
<feature type="domain" description="Flavodoxin" evidence="8">
    <location>
        <begin position="5"/>
        <end position="153"/>
    </location>
</feature>
<dbReference type="UniPathway" id="UPA00251">
    <property type="reaction ID" value="UER00324"/>
</dbReference>
<dbReference type="RefSeq" id="WP_124012929.1">
    <property type="nucleotide sequence ID" value="NZ_CP034073.1"/>
</dbReference>
<dbReference type="InterPro" id="IPR026816">
    <property type="entry name" value="Flavodoxin_dom"/>
</dbReference>
<evidence type="ECO:0000256" key="1">
    <source>
        <dbReference type="ARBA" id="ARBA00022630"/>
    </source>
</evidence>
<evidence type="ECO:0000256" key="7">
    <source>
        <dbReference type="HAMAP-Rule" id="MF_00853"/>
    </source>
</evidence>
<sequence length="183" mass="20842">MANVLVLYYSRGGHTAHISRAISEQIQSQGDNCDVMNIQDKTPIDWSKYQAVALGACVLYGSYHKSVFEFVRENQRHLSQLPNSFFCVNVVARKPEKRIPENNKYLQKFLTLSAWKPQDVKIIAGKVDYPSWPWYDSLMIRLIMKMTDGPTDPTAIIDYTDWDDVKAYADHITHLASSGVVIA</sequence>
<reference evidence="9 11" key="1">
    <citation type="submission" date="2018-11" db="EMBL/GenBank/DDBJ databases">
        <title>Shewanella sp. M2.</title>
        <authorList>
            <person name="Hwang Y.J."/>
            <person name="Hwang C.Y."/>
        </authorList>
    </citation>
    <scope>NUCLEOTIDE SEQUENCE [LARGE SCALE GENOMIC DNA]</scope>
    <source>
        <strain evidence="9 11">M2</strain>
    </source>
</reference>
<comment type="catalytic activity">
    <reaction evidence="7">
        <text>protoporphyrinogen IX + 3 a ubiquinone = protoporphyrin IX + 3 a ubiquinol</text>
        <dbReference type="Rhea" id="RHEA:63936"/>
        <dbReference type="Rhea" id="RHEA-COMP:9565"/>
        <dbReference type="Rhea" id="RHEA-COMP:9566"/>
        <dbReference type="ChEBI" id="CHEBI:16389"/>
        <dbReference type="ChEBI" id="CHEBI:17976"/>
        <dbReference type="ChEBI" id="CHEBI:57306"/>
        <dbReference type="ChEBI" id="CHEBI:57307"/>
    </reaction>
</comment>
<dbReference type="GO" id="GO:0004729">
    <property type="term" value="F:oxygen-dependent protoporphyrinogen oxidase activity"/>
    <property type="evidence" value="ECO:0007669"/>
    <property type="project" value="InterPro"/>
</dbReference>
<reference evidence="10" key="3">
    <citation type="submission" date="2018-11" db="EMBL/GenBank/DDBJ databases">
        <authorList>
            <person name="Hwang Y.J."/>
            <person name="Hwang C.Y."/>
        </authorList>
    </citation>
    <scope>NUCLEOTIDE SEQUENCE</scope>
    <source>
        <strain evidence="10">R106</strain>
    </source>
</reference>
<dbReference type="InterPro" id="IPR052200">
    <property type="entry name" value="Protoporphyrinogen_IX_DH"/>
</dbReference>
<dbReference type="KEGG" id="spsr:EGC80_05045"/>
<comment type="catalytic activity">
    <reaction evidence="7">
        <text>protoporphyrinogen IX + 3 a quinone = protoporphyrin IX + 3 a quinol</text>
        <dbReference type="Rhea" id="RHEA:65032"/>
        <dbReference type="ChEBI" id="CHEBI:24646"/>
        <dbReference type="ChEBI" id="CHEBI:57306"/>
        <dbReference type="ChEBI" id="CHEBI:57307"/>
        <dbReference type="ChEBI" id="CHEBI:132124"/>
        <dbReference type="EC" id="1.3.5.3"/>
    </reaction>
</comment>
<comment type="cofactor">
    <cofactor evidence="7">
        <name>FMN</name>
        <dbReference type="ChEBI" id="CHEBI:58210"/>
    </cofactor>
    <text evidence="7">Binds 1 FMN non-covalently per subunit.</text>
</comment>
<dbReference type="GO" id="GO:0006782">
    <property type="term" value="P:protoporphyrinogen IX biosynthetic process"/>
    <property type="evidence" value="ECO:0007669"/>
    <property type="project" value="UniProtKB-UniRule"/>
</dbReference>
<comment type="function">
    <text evidence="7">Catalyzes the 6-electron oxidation of protoporphyrinogen IX to form protoporphyrin IX; under anaerobic conditions uses menaquinone as an electron acceptor, under aerobic conditions uses ubiquinone as an electron acceptor.</text>
</comment>
<comment type="similarity">
    <text evidence="7">Belongs to the HemG family.</text>
</comment>
<evidence type="ECO:0000256" key="6">
    <source>
        <dbReference type="ARBA" id="ARBA00023244"/>
    </source>
</evidence>
<evidence type="ECO:0000256" key="3">
    <source>
        <dbReference type="ARBA" id="ARBA00022741"/>
    </source>
</evidence>
<keyword evidence="4 7" id="KW-0560">Oxidoreductase</keyword>
<dbReference type="Pfam" id="PF12724">
    <property type="entry name" value="Flavodoxin_5"/>
    <property type="match status" value="1"/>
</dbReference>
<evidence type="ECO:0000256" key="2">
    <source>
        <dbReference type="ARBA" id="ARBA00022643"/>
    </source>
</evidence>
<dbReference type="EMBL" id="RKKB01000003">
    <property type="protein sequence ID" value="RPA32455.1"/>
    <property type="molecule type" value="Genomic_DNA"/>
</dbReference>
<evidence type="ECO:0000256" key="5">
    <source>
        <dbReference type="ARBA" id="ARBA00023136"/>
    </source>
</evidence>
<protein>
    <recommendedName>
        <fullName evidence="7">Protoporphyrinogen IX dehydrogenase [quinone]</fullName>
        <ecNumber evidence="7">1.3.5.3</ecNumber>
    </recommendedName>
    <alternativeName>
        <fullName evidence="7">Protoporphyrinogen IX dehydrogenase [menaquinone]</fullName>
    </alternativeName>
    <alternativeName>
        <fullName evidence="7">Protoporphyrinogen IX dehydrogenase [ubiquinone]</fullName>
    </alternativeName>
    <alternativeName>
        <fullName evidence="7">Protoporphyrinogen oxidase</fullName>
        <shortName evidence="7">PPO</shortName>
    </alternativeName>
</protein>
<dbReference type="SUPFAM" id="SSF52218">
    <property type="entry name" value="Flavoproteins"/>
    <property type="match status" value="1"/>
</dbReference>
<dbReference type="GO" id="GO:0005886">
    <property type="term" value="C:plasma membrane"/>
    <property type="evidence" value="ECO:0007669"/>
    <property type="project" value="UniProtKB-SubCell"/>
</dbReference>
<dbReference type="PANTHER" id="PTHR38030:SF2">
    <property type="entry name" value="PROTOPORPHYRINOGEN IX DEHYDROGENASE [QUINONE]"/>
    <property type="match status" value="1"/>
</dbReference>
<evidence type="ECO:0000313" key="9">
    <source>
        <dbReference type="EMBL" id="AZG34356.1"/>
    </source>
</evidence>
<dbReference type="OrthoDB" id="9795729at2"/>
<accession>A0A3N4E2N4</accession>
<keyword evidence="1 7" id="KW-0285">Flavoprotein</keyword>
<keyword evidence="6 7" id="KW-0627">Porphyrin biosynthesis</keyword>
<dbReference type="InterPro" id="IPR029039">
    <property type="entry name" value="Flavoprotein-like_sf"/>
</dbReference>
<evidence type="ECO:0000313" key="11">
    <source>
        <dbReference type="Proteomes" id="UP000273778"/>
    </source>
</evidence>
<comment type="subcellular location">
    <subcellularLocation>
        <location evidence="7">Cell membrane</location>
        <topology evidence="7">Peripheral membrane protein</topology>
    </subcellularLocation>
</comment>
<dbReference type="NCBIfam" id="NF008316">
    <property type="entry name" value="PRK11104.1"/>
    <property type="match status" value="1"/>
</dbReference>
<dbReference type="EC" id="1.3.5.3" evidence="7"/>
<keyword evidence="5" id="KW-0472">Membrane</keyword>
<gene>
    <name evidence="7" type="primary">hemG</name>
    <name evidence="10" type="ORF">EGC77_11665</name>
    <name evidence="9" type="ORF">EGC80_05045</name>
</gene>
<keyword evidence="7" id="KW-1003">Cell membrane</keyword>
<dbReference type="Proteomes" id="UP000278855">
    <property type="component" value="Unassembled WGS sequence"/>
</dbReference>
<dbReference type="Gene3D" id="3.40.50.360">
    <property type="match status" value="1"/>
</dbReference>
<dbReference type="InterPro" id="IPR044264">
    <property type="entry name" value="HemG"/>
</dbReference>
<dbReference type="AlphaFoldDB" id="A0A3N4E2N4"/>
<comment type="pathway">
    <text evidence="7">Porphyrin-containing compound metabolism; protoporphyrin-IX biosynthesis; protoporphyrin-IX from protoporphyrinogen-IX: step 1/1.</text>
</comment>
<evidence type="ECO:0000259" key="8">
    <source>
        <dbReference type="Pfam" id="PF12724"/>
    </source>
</evidence>
<dbReference type="Proteomes" id="UP000273778">
    <property type="component" value="Chromosome"/>
</dbReference>
<dbReference type="GO" id="GO:0010181">
    <property type="term" value="F:FMN binding"/>
    <property type="evidence" value="ECO:0007669"/>
    <property type="project" value="UniProtKB-UniRule"/>
</dbReference>
<dbReference type="HAMAP" id="MF_00853">
    <property type="entry name" value="HemG"/>
    <property type="match status" value="1"/>
</dbReference>